<dbReference type="RefSeq" id="WP_034717142.1">
    <property type="nucleotide sequence ID" value="NZ_AWQS01000099.1"/>
</dbReference>
<keyword evidence="2" id="KW-1185">Reference proteome</keyword>
<dbReference type="OrthoDB" id="4823586at2"/>
<protein>
    <recommendedName>
        <fullName evidence="3">Immediate-early protein 2</fullName>
    </recommendedName>
</protein>
<dbReference type="Proteomes" id="UP000019494">
    <property type="component" value="Unassembled WGS sequence"/>
</dbReference>
<sequence length="154" mass="16717">MARFTVRVQAPIPAEEAWERVLDLRAQEAIIPFTTVRRVSAPDEDPPAEGGLRVGTRFVGRTALGPIGFDDPMVVETLRPPGGDVPGVARIRKEGRVIGGWIDLTVAHEGPGSSRVRWSQAIAVRGVPRVLDPVVSVVARAAYGWAIRRLLQRG</sequence>
<organism evidence="1 2">
    <name type="scientific">Intrasporangium chromatireducens Q5-1</name>
    <dbReference type="NCBI Taxonomy" id="584657"/>
    <lineage>
        <taxon>Bacteria</taxon>
        <taxon>Bacillati</taxon>
        <taxon>Actinomycetota</taxon>
        <taxon>Actinomycetes</taxon>
        <taxon>Micrococcales</taxon>
        <taxon>Intrasporangiaceae</taxon>
        <taxon>Intrasporangium</taxon>
    </lineage>
</organism>
<dbReference type="AlphaFoldDB" id="W9GLD6"/>
<dbReference type="Pfam" id="PF10604">
    <property type="entry name" value="Polyketide_cyc2"/>
    <property type="match status" value="1"/>
</dbReference>
<dbReference type="EMBL" id="AWQS01000099">
    <property type="protein sequence ID" value="EWT05628.1"/>
    <property type="molecule type" value="Genomic_DNA"/>
</dbReference>
<evidence type="ECO:0000313" key="1">
    <source>
        <dbReference type="EMBL" id="EWT05628.1"/>
    </source>
</evidence>
<reference evidence="2" key="1">
    <citation type="submission" date="2013-08" db="EMBL/GenBank/DDBJ databases">
        <title>Intrasporangium oryzae NRRL B-24470.</title>
        <authorList>
            <person name="Liu H."/>
            <person name="Wang G."/>
        </authorList>
    </citation>
    <scope>NUCLEOTIDE SEQUENCE [LARGE SCALE GENOMIC DNA]</scope>
    <source>
        <strain evidence="2">Q5-1</strain>
    </source>
</reference>
<evidence type="ECO:0008006" key="3">
    <source>
        <dbReference type="Google" id="ProtNLM"/>
    </source>
</evidence>
<comment type="caution">
    <text evidence="1">The sequence shown here is derived from an EMBL/GenBank/DDBJ whole genome shotgun (WGS) entry which is preliminary data.</text>
</comment>
<evidence type="ECO:0000313" key="2">
    <source>
        <dbReference type="Proteomes" id="UP000019494"/>
    </source>
</evidence>
<dbReference type="SUPFAM" id="SSF55961">
    <property type="entry name" value="Bet v1-like"/>
    <property type="match status" value="1"/>
</dbReference>
<proteinExistence type="predicted"/>
<name>W9GLD6_9MICO</name>
<gene>
    <name evidence="1" type="ORF">N864_03580</name>
</gene>
<dbReference type="InterPro" id="IPR019587">
    <property type="entry name" value="Polyketide_cyclase/dehydratase"/>
</dbReference>
<accession>W9GLD6</accession>